<sequence length="261" mass="30051">MAESDRKDLESDALLAACWTAEHDPKLLRHILCEVNPHLSQDLSTLSRRKSLSFYQRNLYSHVQLNNASHIELKSTNDYSAEEALSQLPLTPETLPTPMTPKLHTLFPVGENPVHKQECQNTALWHSRVLLTDLAGLLHTNLSTDDMIKRNNVLTDFYMEGFRINFQHRMSFIWMDYRWSAAGTEFNEQNMVIENKYLYGDILTTTSRVVSNPCDREVVFAVSPIITKQTYTWSRVKAEVVHNATVRVGKKRVTEKMELTV</sequence>
<dbReference type="AlphaFoldDB" id="B2WJK6"/>
<name>B2WJK6_PYRTR</name>
<dbReference type="HOGENOM" id="CLU_1066134_0_0_1"/>
<dbReference type="STRING" id="426418.B2WJK6"/>
<dbReference type="EMBL" id="DS231627">
    <property type="protein sequence ID" value="EDU43403.1"/>
    <property type="molecule type" value="Genomic_DNA"/>
</dbReference>
<reference evidence="2" key="1">
    <citation type="journal article" date="2013" name="G3 (Bethesda)">
        <title>Comparative genomics of a plant-pathogenic fungus, Pyrenophora tritici-repentis, reveals transduplication and the impact of repeat elements on pathogenicity and population divergence.</title>
        <authorList>
            <person name="Manning V.A."/>
            <person name="Pandelova I."/>
            <person name="Dhillon B."/>
            <person name="Wilhelm L.J."/>
            <person name="Goodwin S.B."/>
            <person name="Berlin A.M."/>
            <person name="Figueroa M."/>
            <person name="Freitag M."/>
            <person name="Hane J.K."/>
            <person name="Henrissat B."/>
            <person name="Holman W.H."/>
            <person name="Kodira C.D."/>
            <person name="Martin J."/>
            <person name="Oliver R.P."/>
            <person name="Robbertse B."/>
            <person name="Schackwitz W."/>
            <person name="Schwartz D.C."/>
            <person name="Spatafora J.W."/>
            <person name="Turgeon B.G."/>
            <person name="Yandava C."/>
            <person name="Young S."/>
            <person name="Zhou S."/>
            <person name="Zeng Q."/>
            <person name="Grigoriev I.V."/>
            <person name="Ma L.-J."/>
            <person name="Ciuffetti L.M."/>
        </authorList>
    </citation>
    <scope>NUCLEOTIDE SEQUENCE [LARGE SCALE GENOMIC DNA]</scope>
    <source>
        <strain evidence="2">Pt-1C-BFP</strain>
    </source>
</reference>
<proteinExistence type="predicted"/>
<evidence type="ECO:0000313" key="2">
    <source>
        <dbReference type="Proteomes" id="UP000001471"/>
    </source>
</evidence>
<gene>
    <name evidence="1" type="ORF">PTRG_10352</name>
</gene>
<evidence type="ECO:0000313" key="1">
    <source>
        <dbReference type="EMBL" id="EDU43403.1"/>
    </source>
</evidence>
<accession>B2WJK6</accession>
<protein>
    <submittedName>
        <fullName evidence="1">Uncharacterized protein</fullName>
    </submittedName>
</protein>
<organism evidence="1 2">
    <name type="scientific">Pyrenophora tritici-repentis (strain Pt-1C-BFP)</name>
    <name type="common">Wheat tan spot fungus</name>
    <name type="synonym">Drechslera tritici-repentis</name>
    <dbReference type="NCBI Taxonomy" id="426418"/>
    <lineage>
        <taxon>Eukaryota</taxon>
        <taxon>Fungi</taxon>
        <taxon>Dikarya</taxon>
        <taxon>Ascomycota</taxon>
        <taxon>Pezizomycotina</taxon>
        <taxon>Dothideomycetes</taxon>
        <taxon>Pleosporomycetidae</taxon>
        <taxon>Pleosporales</taxon>
        <taxon>Pleosporineae</taxon>
        <taxon>Pleosporaceae</taxon>
        <taxon>Pyrenophora</taxon>
    </lineage>
</organism>
<dbReference type="Proteomes" id="UP000001471">
    <property type="component" value="Unassembled WGS sequence"/>
</dbReference>
<dbReference type="eggNOG" id="ENOG502RB3K">
    <property type="taxonomic scope" value="Eukaryota"/>
</dbReference>
<dbReference type="InParanoid" id="B2WJK6"/>